<comment type="cofactor">
    <cofactor evidence="1">
        <name>[4Fe-4S] cluster</name>
        <dbReference type="ChEBI" id="CHEBI:49883"/>
    </cofactor>
</comment>
<evidence type="ECO:0000256" key="6">
    <source>
        <dbReference type="ARBA" id="ARBA00023004"/>
    </source>
</evidence>
<dbReference type="InterPro" id="IPR006638">
    <property type="entry name" value="Elp3/MiaA/NifB-like_rSAM"/>
</dbReference>
<dbReference type="GO" id="GO:0046872">
    <property type="term" value="F:metal ion binding"/>
    <property type="evidence" value="ECO:0007669"/>
    <property type="project" value="UniProtKB-KW"/>
</dbReference>
<evidence type="ECO:0000259" key="9">
    <source>
        <dbReference type="PROSITE" id="PS51918"/>
    </source>
</evidence>
<dbReference type="Proteomes" id="UP000599024">
    <property type="component" value="Unassembled WGS sequence"/>
</dbReference>
<evidence type="ECO:0000313" key="11">
    <source>
        <dbReference type="Proteomes" id="UP000599024"/>
    </source>
</evidence>
<evidence type="ECO:0000256" key="5">
    <source>
        <dbReference type="ARBA" id="ARBA00022723"/>
    </source>
</evidence>
<keyword evidence="2" id="KW-0004">4Fe-4S</keyword>
<protein>
    <submittedName>
        <fullName evidence="10">tRNA (N(6)-L-threonylcarbamoyladenosine(37)-C(2))-methylthiotransferase MtaB</fullName>
    </submittedName>
</protein>
<dbReference type="SUPFAM" id="SSF102114">
    <property type="entry name" value="Radical SAM enzymes"/>
    <property type="match status" value="1"/>
</dbReference>
<accession>A0A8J6NBA2</accession>
<dbReference type="PROSITE" id="PS51449">
    <property type="entry name" value="MTTASE_N"/>
    <property type="match status" value="1"/>
</dbReference>
<dbReference type="SFLD" id="SFLDG01082">
    <property type="entry name" value="B12-binding_domain_containing"/>
    <property type="match status" value="1"/>
</dbReference>
<evidence type="ECO:0000256" key="2">
    <source>
        <dbReference type="ARBA" id="ARBA00022485"/>
    </source>
</evidence>
<dbReference type="CDD" id="cd01335">
    <property type="entry name" value="Radical_SAM"/>
    <property type="match status" value="1"/>
</dbReference>
<reference evidence="10 11" key="1">
    <citation type="submission" date="2020-08" db="EMBL/GenBank/DDBJ databases">
        <title>Bridging the membrane lipid divide: bacteria of the FCB group superphylum have the potential to synthesize archaeal ether lipids.</title>
        <authorList>
            <person name="Villanueva L."/>
            <person name="Von Meijenfeldt F.A.B."/>
            <person name="Westbye A.B."/>
            <person name="Yadav S."/>
            <person name="Hopmans E.C."/>
            <person name="Dutilh B.E."/>
            <person name="Sinninghe Damste J.S."/>
        </authorList>
    </citation>
    <scope>NUCLEOTIDE SEQUENCE [LARGE SCALE GENOMIC DNA]</scope>
    <source>
        <strain evidence="10">NIOZ-UU81</strain>
    </source>
</reference>
<keyword evidence="4" id="KW-0949">S-adenosyl-L-methionine</keyword>
<keyword evidence="5" id="KW-0479">Metal-binding</keyword>
<evidence type="ECO:0000256" key="4">
    <source>
        <dbReference type="ARBA" id="ARBA00022691"/>
    </source>
</evidence>
<feature type="domain" description="Radical SAM core" evidence="9">
    <location>
        <begin position="143"/>
        <end position="373"/>
    </location>
</feature>
<dbReference type="PANTHER" id="PTHR11918">
    <property type="entry name" value="RADICAL SAM PROTEINS"/>
    <property type="match status" value="1"/>
</dbReference>
<gene>
    <name evidence="10" type="primary">mtaB</name>
    <name evidence="10" type="ORF">H8E79_08720</name>
</gene>
<evidence type="ECO:0000256" key="7">
    <source>
        <dbReference type="ARBA" id="ARBA00023014"/>
    </source>
</evidence>
<dbReference type="Pfam" id="PF00919">
    <property type="entry name" value="UPF0004"/>
    <property type="match status" value="1"/>
</dbReference>
<dbReference type="InterPro" id="IPR005839">
    <property type="entry name" value="Methylthiotransferase"/>
</dbReference>
<keyword evidence="6" id="KW-0408">Iron</keyword>
<dbReference type="GO" id="GO:0035598">
    <property type="term" value="F:tRNA (N(6)-L-threonylcarbamoyladenosine(37)-C(2))-methylthiotransferase activity"/>
    <property type="evidence" value="ECO:0007669"/>
    <property type="project" value="TreeGrafter"/>
</dbReference>
<dbReference type="NCBIfam" id="TIGR00089">
    <property type="entry name" value="MiaB/RimO family radical SAM methylthiotransferase"/>
    <property type="match status" value="1"/>
</dbReference>
<evidence type="ECO:0000256" key="1">
    <source>
        <dbReference type="ARBA" id="ARBA00001966"/>
    </source>
</evidence>
<dbReference type="SFLD" id="SFLDS00029">
    <property type="entry name" value="Radical_SAM"/>
    <property type="match status" value="1"/>
</dbReference>
<dbReference type="Pfam" id="PF04055">
    <property type="entry name" value="Radical_SAM"/>
    <property type="match status" value="1"/>
</dbReference>
<dbReference type="InterPro" id="IPR013848">
    <property type="entry name" value="Methylthiotransferase_N"/>
</dbReference>
<name>A0A8J6NBA2_9BACT</name>
<dbReference type="SMART" id="SM00729">
    <property type="entry name" value="Elp3"/>
    <property type="match status" value="1"/>
</dbReference>
<feature type="domain" description="MTTase N-terminal" evidence="8">
    <location>
        <begin position="6"/>
        <end position="119"/>
    </location>
</feature>
<dbReference type="PROSITE" id="PS51918">
    <property type="entry name" value="RADICAL_SAM"/>
    <property type="match status" value="1"/>
</dbReference>
<dbReference type="AlphaFoldDB" id="A0A8J6NBA2"/>
<organism evidence="10 11">
    <name type="scientific">Candidatus Desulfatifera sulfidica</name>
    <dbReference type="NCBI Taxonomy" id="2841691"/>
    <lineage>
        <taxon>Bacteria</taxon>
        <taxon>Pseudomonadati</taxon>
        <taxon>Thermodesulfobacteriota</taxon>
        <taxon>Desulfobulbia</taxon>
        <taxon>Desulfobulbales</taxon>
        <taxon>Desulfobulbaceae</taxon>
        <taxon>Candidatus Desulfatifera</taxon>
    </lineage>
</organism>
<dbReference type="InterPro" id="IPR023404">
    <property type="entry name" value="rSAM_horseshoe"/>
</dbReference>
<dbReference type="SFLD" id="SFLDG01061">
    <property type="entry name" value="methylthiotransferase"/>
    <property type="match status" value="1"/>
</dbReference>
<dbReference type="PANTHER" id="PTHR11918:SF45">
    <property type="entry name" value="THREONYLCARBAMOYLADENOSINE TRNA METHYLTHIOTRANSFERASE"/>
    <property type="match status" value="1"/>
</dbReference>
<dbReference type="PROSITE" id="PS01278">
    <property type="entry name" value="MTTASE_RADICAL"/>
    <property type="match status" value="1"/>
</dbReference>
<dbReference type="InterPro" id="IPR007197">
    <property type="entry name" value="rSAM"/>
</dbReference>
<dbReference type="Gene3D" id="3.80.30.20">
    <property type="entry name" value="tm_1862 like domain"/>
    <property type="match status" value="1"/>
</dbReference>
<evidence type="ECO:0000313" key="10">
    <source>
        <dbReference type="EMBL" id="MBC8209232.1"/>
    </source>
</evidence>
<dbReference type="GO" id="GO:0051539">
    <property type="term" value="F:4 iron, 4 sulfur cluster binding"/>
    <property type="evidence" value="ECO:0007669"/>
    <property type="project" value="UniProtKB-KW"/>
</dbReference>
<sequence length="449" mass="50480">MTNEKNKVLISTLGCKVNQFESAAFQSAFEAAGCSMAGRGEEADILVINTCAVTTKAGAQSRKTVRQLMRRHPQARLVITGCYAQLAGQELIELSDRPICIVGNGNKDKLVTATLNPAPCELTMLTGKIRHNKEICHLEIQRFSERTRAYLRVQDGCDNFCTYCIVPYTRGTSRSLPLDKVIHQARIFDKQDHREIVVTGIHVGQYGRDLAGNTPIHQLLRELCRATPDVRYRLSSIEPLEVSDELLHVMAEETNFMPHFHIPLQSGDDHILKRMNRHYNGSQFLAVTRRCLEILPDAALGIDVLTGFPGESEEQFHNTVELLKLSGCSYLHVFPYSRRPGTPAAEFKDQIPGPVKDKRVAILRSLGEQQKQTFYQRHLGSTRPVLVERRRKRGGPLNGFTDNYIPVSFDGPDELINCVVFVSLDQLSNEEVLGTYRKTTEQQEPPHAC</sequence>
<keyword evidence="3" id="KW-0808">Transferase</keyword>
<dbReference type="EMBL" id="JACNLK010000084">
    <property type="protein sequence ID" value="MBC8209232.1"/>
    <property type="molecule type" value="Genomic_DNA"/>
</dbReference>
<dbReference type="InterPro" id="IPR006467">
    <property type="entry name" value="MiaB-like_bact"/>
</dbReference>
<dbReference type="NCBIfam" id="TIGR01579">
    <property type="entry name" value="MiaB-like-C"/>
    <property type="match status" value="1"/>
</dbReference>
<evidence type="ECO:0000256" key="3">
    <source>
        <dbReference type="ARBA" id="ARBA00022679"/>
    </source>
</evidence>
<proteinExistence type="predicted"/>
<comment type="caution">
    <text evidence="10">The sequence shown here is derived from an EMBL/GenBank/DDBJ whole genome shotgun (WGS) entry which is preliminary data.</text>
</comment>
<evidence type="ECO:0000259" key="8">
    <source>
        <dbReference type="PROSITE" id="PS51449"/>
    </source>
</evidence>
<dbReference type="InterPro" id="IPR038135">
    <property type="entry name" value="Methylthiotransferase_N_sf"/>
</dbReference>
<dbReference type="InterPro" id="IPR020612">
    <property type="entry name" value="Methylthiotransferase_CS"/>
</dbReference>
<dbReference type="InterPro" id="IPR058240">
    <property type="entry name" value="rSAM_sf"/>
</dbReference>
<dbReference type="Gene3D" id="3.40.50.12160">
    <property type="entry name" value="Methylthiotransferase, N-terminal domain"/>
    <property type="match status" value="1"/>
</dbReference>
<keyword evidence="7" id="KW-0411">Iron-sulfur</keyword>